<dbReference type="AlphaFoldDB" id="A0A1A8BN76"/>
<feature type="non-terminal residue" evidence="1">
    <location>
        <position position="39"/>
    </location>
</feature>
<accession>A0A1A8BN76</accession>
<sequence length="39" mass="4594">HDWPQTRCTRSWSGAGRRNQTSVRPLLYSCTNWRPSQTC</sequence>
<reference evidence="1" key="1">
    <citation type="submission" date="2016-05" db="EMBL/GenBank/DDBJ databases">
        <authorList>
            <person name="Lavstsen T."/>
            <person name="Jespersen J.S."/>
        </authorList>
    </citation>
    <scope>NUCLEOTIDE SEQUENCE</scope>
    <source>
        <tissue evidence="1">Brain</tissue>
    </source>
</reference>
<dbReference type="EMBL" id="HADZ01004392">
    <property type="protein sequence ID" value="SBP68333.1"/>
    <property type="molecule type" value="Transcribed_RNA"/>
</dbReference>
<organism evidence="1">
    <name type="scientific">Nothobranchius kadleci</name>
    <name type="common">African annual killifish</name>
    <dbReference type="NCBI Taxonomy" id="1051664"/>
    <lineage>
        <taxon>Eukaryota</taxon>
        <taxon>Metazoa</taxon>
        <taxon>Chordata</taxon>
        <taxon>Craniata</taxon>
        <taxon>Vertebrata</taxon>
        <taxon>Euteleostomi</taxon>
        <taxon>Actinopterygii</taxon>
        <taxon>Neopterygii</taxon>
        <taxon>Teleostei</taxon>
        <taxon>Neoteleostei</taxon>
        <taxon>Acanthomorphata</taxon>
        <taxon>Ovalentaria</taxon>
        <taxon>Atherinomorphae</taxon>
        <taxon>Cyprinodontiformes</taxon>
        <taxon>Nothobranchiidae</taxon>
        <taxon>Nothobranchius</taxon>
    </lineage>
</organism>
<protein>
    <submittedName>
        <fullName evidence="1">IL2-inducible T-cell kinase</fullName>
    </submittedName>
</protein>
<keyword evidence="1" id="KW-0418">Kinase</keyword>
<reference evidence="1" key="2">
    <citation type="submission" date="2016-06" db="EMBL/GenBank/DDBJ databases">
        <title>The genome of a short-lived fish provides insights into sex chromosome evolution and the genetic control of aging.</title>
        <authorList>
            <person name="Reichwald K."/>
            <person name="Felder M."/>
            <person name="Petzold A."/>
            <person name="Koch P."/>
            <person name="Groth M."/>
            <person name="Platzer M."/>
        </authorList>
    </citation>
    <scope>NUCLEOTIDE SEQUENCE</scope>
    <source>
        <tissue evidence="1">Brain</tissue>
    </source>
</reference>
<gene>
    <name evidence="1" type="primary">ITK</name>
</gene>
<evidence type="ECO:0000313" key="1">
    <source>
        <dbReference type="EMBL" id="SBP68333.1"/>
    </source>
</evidence>
<proteinExistence type="predicted"/>
<feature type="non-terminal residue" evidence="1">
    <location>
        <position position="1"/>
    </location>
</feature>
<dbReference type="GO" id="GO:0016301">
    <property type="term" value="F:kinase activity"/>
    <property type="evidence" value="ECO:0007669"/>
    <property type="project" value="UniProtKB-KW"/>
</dbReference>
<keyword evidence="1" id="KW-0808">Transferase</keyword>
<name>A0A1A8BN76_NOTKA</name>